<dbReference type="InParanoid" id="A0A5N4AHR9"/>
<keyword evidence="10" id="KW-0325">Glycoprotein</keyword>
<sequence length="357" mass="42117">MLERRFWSNCALILLLLTSISIWHIYTSHSITIRSAYDYNTSTRYSPLSFTLHTANSSYKHPMYQLPQLDYNTLMNLTTFDFAILNKCKTWPLLLILVHSAPNNYHRRKSIRETWGSKLQNASIFFMLGLARESRLQKKIAEENRNHRDIVQGTFLDVYRNVTYKHVMSLKFAIYHCPNAKYILKTDDDVFVNMPRIVNFLTVDLSPYGAERLLSCSKRAHSPVKRSFRSKWRVSFNEYQNEYYPAYCPGWVIMYSPDVIFVLYREVQKFDYFWIDDVLITGILRERENIEIHDATSMILPCDNLKKILQHEIIDQGADFLYGPADLSIREMYALFHLVKNVSSLKSRPSARRFLKL</sequence>
<dbReference type="Gene3D" id="3.90.550.50">
    <property type="match status" value="1"/>
</dbReference>
<keyword evidence="13" id="KW-1185">Reference proteome</keyword>
<dbReference type="AlphaFoldDB" id="A0A5N4AHR9"/>
<dbReference type="EMBL" id="VVIM01000007">
    <property type="protein sequence ID" value="KAB0796892.1"/>
    <property type="molecule type" value="Genomic_DNA"/>
</dbReference>
<keyword evidence="4" id="KW-0808">Transferase</keyword>
<dbReference type="GO" id="GO:0006493">
    <property type="term" value="P:protein O-linked glycosylation"/>
    <property type="evidence" value="ECO:0007669"/>
    <property type="project" value="TreeGrafter"/>
</dbReference>
<keyword evidence="3 11" id="KW-0328">Glycosyltransferase</keyword>
<protein>
    <recommendedName>
        <fullName evidence="11">Hexosyltransferase</fullName>
        <ecNumber evidence="11">2.4.1.-</ecNumber>
    </recommendedName>
</protein>
<evidence type="ECO:0000256" key="6">
    <source>
        <dbReference type="ARBA" id="ARBA00022968"/>
    </source>
</evidence>
<evidence type="ECO:0000256" key="8">
    <source>
        <dbReference type="ARBA" id="ARBA00023034"/>
    </source>
</evidence>
<evidence type="ECO:0000256" key="7">
    <source>
        <dbReference type="ARBA" id="ARBA00022989"/>
    </source>
</evidence>
<comment type="subcellular location">
    <subcellularLocation>
        <location evidence="1 11">Golgi apparatus membrane</location>
        <topology evidence="1 11">Single-pass type II membrane protein</topology>
    </subcellularLocation>
</comment>
<gene>
    <name evidence="12" type="ORF">PPYR_10953</name>
</gene>
<dbReference type="GO" id="GO:0000139">
    <property type="term" value="C:Golgi membrane"/>
    <property type="evidence" value="ECO:0007669"/>
    <property type="project" value="UniProtKB-SubCell"/>
</dbReference>
<dbReference type="Pfam" id="PF01762">
    <property type="entry name" value="Galactosyl_T"/>
    <property type="match status" value="1"/>
</dbReference>
<accession>A0A5N4AHR9</accession>
<dbReference type="Proteomes" id="UP000327044">
    <property type="component" value="Unassembled WGS sequence"/>
</dbReference>
<evidence type="ECO:0000256" key="11">
    <source>
        <dbReference type="RuleBase" id="RU363063"/>
    </source>
</evidence>
<evidence type="ECO:0000313" key="12">
    <source>
        <dbReference type="EMBL" id="KAB0796892.1"/>
    </source>
</evidence>
<evidence type="ECO:0000256" key="5">
    <source>
        <dbReference type="ARBA" id="ARBA00022692"/>
    </source>
</evidence>
<dbReference type="PANTHER" id="PTHR11214:SF376">
    <property type="entry name" value="HEXOSYLTRANSFERASE"/>
    <property type="match status" value="1"/>
</dbReference>
<evidence type="ECO:0000256" key="4">
    <source>
        <dbReference type="ARBA" id="ARBA00022679"/>
    </source>
</evidence>
<keyword evidence="7" id="KW-1133">Transmembrane helix</keyword>
<evidence type="ECO:0000256" key="10">
    <source>
        <dbReference type="ARBA" id="ARBA00023180"/>
    </source>
</evidence>
<organism evidence="12 13">
    <name type="scientific">Photinus pyralis</name>
    <name type="common">Common eastern firefly</name>
    <name type="synonym">Lampyris pyralis</name>
    <dbReference type="NCBI Taxonomy" id="7054"/>
    <lineage>
        <taxon>Eukaryota</taxon>
        <taxon>Metazoa</taxon>
        <taxon>Ecdysozoa</taxon>
        <taxon>Arthropoda</taxon>
        <taxon>Hexapoda</taxon>
        <taxon>Insecta</taxon>
        <taxon>Pterygota</taxon>
        <taxon>Neoptera</taxon>
        <taxon>Endopterygota</taxon>
        <taxon>Coleoptera</taxon>
        <taxon>Polyphaga</taxon>
        <taxon>Elateriformia</taxon>
        <taxon>Elateroidea</taxon>
        <taxon>Lampyridae</taxon>
        <taxon>Lampyrinae</taxon>
        <taxon>Photinus</taxon>
    </lineage>
</organism>
<proteinExistence type="inferred from homology"/>
<dbReference type="FunFam" id="3.90.550.50:FF:000001">
    <property type="entry name" value="Hexosyltransferase"/>
    <property type="match status" value="1"/>
</dbReference>
<keyword evidence="5" id="KW-0812">Transmembrane</keyword>
<comment type="similarity">
    <text evidence="2 11">Belongs to the glycosyltransferase 31 family.</text>
</comment>
<evidence type="ECO:0000256" key="2">
    <source>
        <dbReference type="ARBA" id="ARBA00008661"/>
    </source>
</evidence>
<keyword evidence="8 11" id="KW-0333">Golgi apparatus</keyword>
<evidence type="ECO:0000256" key="9">
    <source>
        <dbReference type="ARBA" id="ARBA00023136"/>
    </source>
</evidence>
<evidence type="ECO:0000313" key="13">
    <source>
        <dbReference type="Proteomes" id="UP000327044"/>
    </source>
</evidence>
<dbReference type="EC" id="2.4.1.-" evidence="11"/>
<name>A0A5N4AHR9_PHOPY</name>
<comment type="caution">
    <text evidence="12">The sequence shown here is derived from an EMBL/GenBank/DDBJ whole genome shotgun (WGS) entry which is preliminary data.</text>
</comment>
<reference evidence="12 13" key="1">
    <citation type="journal article" date="2018" name="Elife">
        <title>Firefly genomes illuminate parallel origins of bioluminescence in beetles.</title>
        <authorList>
            <person name="Fallon T.R."/>
            <person name="Lower S.E."/>
            <person name="Chang C.H."/>
            <person name="Bessho-Uehara M."/>
            <person name="Martin G.J."/>
            <person name="Bewick A.J."/>
            <person name="Behringer M."/>
            <person name="Debat H.J."/>
            <person name="Wong I."/>
            <person name="Day J.C."/>
            <person name="Suvorov A."/>
            <person name="Silva C.J."/>
            <person name="Stanger-Hall K.F."/>
            <person name="Hall D.W."/>
            <person name="Schmitz R.J."/>
            <person name="Nelson D.R."/>
            <person name="Lewis S.M."/>
            <person name="Shigenobu S."/>
            <person name="Bybee S.M."/>
            <person name="Larracuente A.M."/>
            <person name="Oba Y."/>
            <person name="Weng J.K."/>
        </authorList>
    </citation>
    <scope>NUCLEOTIDE SEQUENCE [LARGE SCALE GENOMIC DNA]</scope>
    <source>
        <strain evidence="12">1611_PpyrPB1</strain>
        <tissue evidence="12">Whole body</tissue>
    </source>
</reference>
<dbReference type="PANTHER" id="PTHR11214">
    <property type="entry name" value="BETA-1,3-N-ACETYLGLUCOSAMINYLTRANSFERASE"/>
    <property type="match status" value="1"/>
</dbReference>
<keyword evidence="9" id="KW-0472">Membrane</keyword>
<dbReference type="GO" id="GO:0016758">
    <property type="term" value="F:hexosyltransferase activity"/>
    <property type="evidence" value="ECO:0007669"/>
    <property type="project" value="InterPro"/>
</dbReference>
<dbReference type="FunCoup" id="A0A5N4AHR9">
    <property type="interactions" value="80"/>
</dbReference>
<evidence type="ECO:0000256" key="3">
    <source>
        <dbReference type="ARBA" id="ARBA00022676"/>
    </source>
</evidence>
<keyword evidence="6" id="KW-0735">Signal-anchor</keyword>
<evidence type="ECO:0000256" key="1">
    <source>
        <dbReference type="ARBA" id="ARBA00004323"/>
    </source>
</evidence>
<dbReference type="InterPro" id="IPR002659">
    <property type="entry name" value="Glyco_trans_31"/>
</dbReference>